<dbReference type="AlphaFoldDB" id="A0A9W9X5P3"/>
<comment type="caution">
    <text evidence="2">The sequence shown here is derived from an EMBL/GenBank/DDBJ whole genome shotgun (WGS) entry which is preliminary data.</text>
</comment>
<dbReference type="Proteomes" id="UP001148312">
    <property type="component" value="Unassembled WGS sequence"/>
</dbReference>
<gene>
    <name evidence="2" type="ORF">N7539_004896</name>
</gene>
<reference evidence="2" key="1">
    <citation type="submission" date="2022-12" db="EMBL/GenBank/DDBJ databases">
        <authorList>
            <person name="Petersen C."/>
        </authorList>
    </citation>
    <scope>NUCLEOTIDE SEQUENCE</scope>
    <source>
        <strain evidence="2">IBT 30728</strain>
    </source>
</reference>
<sequence>MGTALQFQSLTPDTPGCGEASGKLRREVGSGGTGDGGECPESPDFAQHSESSGCLEQAGSAQLPGRDRFMM</sequence>
<keyword evidence="3" id="KW-1185">Reference proteome</keyword>
<evidence type="ECO:0000256" key="1">
    <source>
        <dbReference type="SAM" id="MobiDB-lite"/>
    </source>
</evidence>
<accession>A0A9W9X5P3</accession>
<organism evidence="2 3">
    <name type="scientific">Penicillium diatomitis</name>
    <dbReference type="NCBI Taxonomy" id="2819901"/>
    <lineage>
        <taxon>Eukaryota</taxon>
        <taxon>Fungi</taxon>
        <taxon>Dikarya</taxon>
        <taxon>Ascomycota</taxon>
        <taxon>Pezizomycotina</taxon>
        <taxon>Eurotiomycetes</taxon>
        <taxon>Eurotiomycetidae</taxon>
        <taxon>Eurotiales</taxon>
        <taxon>Aspergillaceae</taxon>
        <taxon>Penicillium</taxon>
    </lineage>
</organism>
<evidence type="ECO:0000313" key="3">
    <source>
        <dbReference type="Proteomes" id="UP001148312"/>
    </source>
</evidence>
<dbReference type="RefSeq" id="XP_056789692.1">
    <property type="nucleotide sequence ID" value="XM_056934498.1"/>
</dbReference>
<name>A0A9W9X5P3_9EURO</name>
<feature type="compositionally biased region" description="Polar residues" evidence="1">
    <location>
        <begin position="1"/>
        <end position="12"/>
    </location>
</feature>
<protein>
    <submittedName>
        <fullName evidence="2">Uncharacterized protein</fullName>
    </submittedName>
</protein>
<dbReference type="GeneID" id="81624747"/>
<feature type="region of interest" description="Disordered" evidence="1">
    <location>
        <begin position="1"/>
        <end position="71"/>
    </location>
</feature>
<dbReference type="EMBL" id="JAPWDQ010000005">
    <property type="protein sequence ID" value="KAJ5484908.1"/>
    <property type="molecule type" value="Genomic_DNA"/>
</dbReference>
<evidence type="ECO:0000313" key="2">
    <source>
        <dbReference type="EMBL" id="KAJ5484908.1"/>
    </source>
</evidence>
<reference evidence="2" key="2">
    <citation type="journal article" date="2023" name="IMA Fungus">
        <title>Comparative genomic study of the Penicillium genus elucidates a diverse pangenome and 15 lateral gene transfer events.</title>
        <authorList>
            <person name="Petersen C."/>
            <person name="Sorensen T."/>
            <person name="Nielsen M.R."/>
            <person name="Sondergaard T.E."/>
            <person name="Sorensen J.L."/>
            <person name="Fitzpatrick D.A."/>
            <person name="Frisvad J.C."/>
            <person name="Nielsen K.L."/>
        </authorList>
    </citation>
    <scope>NUCLEOTIDE SEQUENCE</scope>
    <source>
        <strain evidence="2">IBT 30728</strain>
    </source>
</reference>
<proteinExistence type="predicted"/>